<feature type="signal peptide" evidence="2">
    <location>
        <begin position="1"/>
        <end position="24"/>
    </location>
</feature>
<reference evidence="5" key="4">
    <citation type="submission" date="2024-05" db="EMBL/GenBank/DDBJ databases">
        <authorList>
            <person name="Sun Q."/>
            <person name="Zhou Y."/>
        </authorList>
    </citation>
    <scope>NUCLEOTIDE SEQUENCE</scope>
    <source>
        <strain evidence="5">CGMCC 1.18437</strain>
    </source>
</reference>
<reference evidence="8" key="2">
    <citation type="journal article" date="2019" name="Int. J. Syst. Evol. Microbiol.">
        <title>The Global Catalogue of Microorganisms (GCM) 10K type strain sequencing project: providing services to taxonomists for standard genome sequencing and annotation.</title>
        <authorList>
            <consortium name="The Broad Institute Genomics Platform"/>
            <consortium name="The Broad Institute Genome Sequencing Center for Infectious Disease"/>
            <person name="Wu L."/>
            <person name="Ma J."/>
        </authorList>
    </citation>
    <scope>NUCLEOTIDE SEQUENCE [LARGE SCALE GENOMIC DNA]</scope>
    <source>
        <strain evidence="8">CGMCC 1.18437</strain>
    </source>
</reference>
<comment type="caution">
    <text evidence="6">The sequence shown here is derived from an EMBL/GenBank/DDBJ whole genome shotgun (WGS) entry which is preliminary data.</text>
</comment>
<reference evidence="6 7" key="3">
    <citation type="submission" date="2020-08" db="EMBL/GenBank/DDBJ databases">
        <title>Genomic Encyclopedia of Type Strains, Phase IV (KMG-IV): sequencing the most valuable type-strain genomes for metagenomic binning, comparative biology and taxonomic classification.</title>
        <authorList>
            <person name="Goeker M."/>
        </authorList>
    </citation>
    <scope>NUCLEOTIDE SEQUENCE [LARGE SCALE GENOMIC DNA]</scope>
    <source>
        <strain evidence="6 7">DSM 27521</strain>
    </source>
</reference>
<dbReference type="InterPro" id="IPR013783">
    <property type="entry name" value="Ig-like_fold"/>
</dbReference>
<dbReference type="NCBIfam" id="TIGR01451">
    <property type="entry name" value="B_ant_repeat"/>
    <property type="match status" value="4"/>
</dbReference>
<reference evidence="5" key="1">
    <citation type="journal article" date="2014" name="Int. J. Syst. Evol. Microbiol.">
        <title>Complete genome of a new Firmicutes species belonging to the dominant human colonic microbiota ('Ruminococcus bicirculans') reveals two chromosomes and a selective capacity to utilize plant glucans.</title>
        <authorList>
            <consortium name="NISC Comparative Sequencing Program"/>
            <person name="Wegmann U."/>
            <person name="Louis P."/>
            <person name="Goesmann A."/>
            <person name="Henrissat B."/>
            <person name="Duncan S.H."/>
            <person name="Flint H.J."/>
        </authorList>
    </citation>
    <scope>NUCLEOTIDE SEQUENCE</scope>
    <source>
        <strain evidence="5">CGMCC 1.18437</strain>
    </source>
</reference>
<evidence type="ECO:0000256" key="1">
    <source>
        <dbReference type="SAM" id="MobiDB-lite"/>
    </source>
</evidence>
<dbReference type="Proteomes" id="UP000619376">
    <property type="component" value="Unassembled WGS sequence"/>
</dbReference>
<evidence type="ECO:0000313" key="7">
    <source>
        <dbReference type="Proteomes" id="UP000539473"/>
    </source>
</evidence>
<feature type="domain" description="DUF11" evidence="3">
    <location>
        <begin position="1203"/>
        <end position="1332"/>
    </location>
</feature>
<evidence type="ECO:0000313" key="5">
    <source>
        <dbReference type="EMBL" id="GHF40652.1"/>
    </source>
</evidence>
<dbReference type="EMBL" id="BNAJ01000003">
    <property type="protein sequence ID" value="GHF40652.1"/>
    <property type="molecule type" value="Genomic_DNA"/>
</dbReference>
<dbReference type="PANTHER" id="PTHR34819">
    <property type="entry name" value="LARGE CYSTEINE-RICH PERIPLASMIC PROTEIN OMCB"/>
    <property type="match status" value="1"/>
</dbReference>
<evidence type="ECO:0000313" key="8">
    <source>
        <dbReference type="Proteomes" id="UP000619376"/>
    </source>
</evidence>
<evidence type="ECO:0000313" key="6">
    <source>
        <dbReference type="EMBL" id="MBB5376120.1"/>
    </source>
</evidence>
<protein>
    <submittedName>
        <fullName evidence="6">Putative repeat protein (TIGR01451 family)</fullName>
    </submittedName>
</protein>
<proteinExistence type="predicted"/>
<sequence>MTAVWRALRGVLVAALGVGGSALADTPLSSTPTYKFQGRIDYVTTGATFRTKRNSATASDACAVGTTATSQAVSGVPAGASIRRALLYWAASATRTGDTDTVPGTVVNDTTVTFDGQPVSATTTYTDSAPVPTAAAPTGYNSFFSNVADVTAYVAGLGSPNKTYSMTGLTIQAADVGTASATRPARSSGHCAYATVLGGWGLYIIYDDPSTTYKNLVIYEGFERSQNTNVSRTMTGLRVPTTFSARTSILAWEGDETLNVNTSTNVAEALSFGAGQTPSAITNVFNVGGAGSGARQGIFNSTISTGQSGGTTAAATGRDDAYGVDFDTFDVTNKVSTGATSATINIVGSQDLFYLSSVPILVTSGVADLSLTKTVSNATPVLGSTVTYRVTLSNAGPDPVSSAVVPPENVVVTDALPAGLTFVSASASSGSYSAATGQWSLPEPVANTSSTLDITATVTGTGTITNVAEVASSPQPDSDSTPDNGAAGEDDYASAPITVVRPLTVSKAFSPASVTAGGVSTLSVTVTNPSPFAASALAVTDDLAGTMGLSRPLPLRLSATTCGGTVTTSAGSVTLTAGGAATESSDGVLKLAGGTLAAGASCTLSVQVTVPDAGAATRTNTIPAANVTATVSGQAVTAAASATAALTTTASSAGAALTCDARFYQLRQDAATLLTTLYVLDRRTVASGGAPVWSAGFGPGLNALAFNKADGYFYAVNSTPFASGTPFRLYRLGAGGAVEVSGAALGIPAGSSVAAATIDAGGTLYIKKAASDAVLYKYAIASGTAGTVTLSSAVALNDLAVNPVDGALYGVSTPGGVYRITASSGAVTLSGSPAAAATDGSNALGSAFFDVTGTLYAAQHGGTFGTVNLGTGGFTAQGTAGSAPQADGASCVFPDNRIDVVKSVGSVSAQSATTFDVPYTVTVKNTGPVSDPNVQLTENLAQTFSAGSPALSIVAGPAVTSGSATVNAGFTGTGDTRLLSGTTALAAGASVTVTFTVRVTYSTQASVPASTTTLNNSVIATSASTAPNDGYAGGLPPVDVLATDTSTNAAAPPATANGDAAGPTPVTLPTVADLTLTKTDGVGSVAALGTTTYTITLTNSGPGSANGTVLTDPAAAGLTKTGVSCAATGGGACPAVTVAGLEGGVTIATLPAGASVTLTVPAAVSATTGTVSNSVSATLLAGTVDLTPVGTVTDTDTVTPVTDVAVSKAVSRAYAGPGQPLTYTIRVWNNGPNAASSVSLTDTVPAVLSGVTWTCAATGSATCSAASGSGNTLSVGATLPVDSGAATTADTQYVTVTVTGTLSSAASGTVNNTASVSHTSDANSGNNSAAASTAIVDAVNDSAVTLSYGTGGTVTVLGNDTVGGTAATTSISAVTVSANGGLNGLSVNGSGQLVVPSTTAAGTYTVTYQLCSVTDASACDTATVGITVGAAQANLGITKTGPTYAQPGQDLTYTLTVTNAGPDAATSVTLTDTLPAALTYKASTPAASVSGQTLTWTAASLANGATWTVSVTATAPGSATLESTPAARTVTNTASVTGATADPASSNNSAAVTTAMVYGTLGKTVRNVTTGSAFTTSGGGLPGQVLEYCIAYGNFGGAALPNFTITDHVPGTTTALPFAYDADEPSAVTGFGVKLVRGGVTTYLSSAADTDAGALSSAGGTYARGTMSAALGTLNPGESGSACFQVTIR</sequence>
<evidence type="ECO:0000256" key="2">
    <source>
        <dbReference type="SAM" id="SignalP"/>
    </source>
</evidence>
<feature type="domain" description="DUF7933" evidence="4">
    <location>
        <begin position="504"/>
        <end position="641"/>
    </location>
</feature>
<organism evidence="6 7">
    <name type="scientific">Deinococcus metalli</name>
    <dbReference type="NCBI Taxonomy" id="1141878"/>
    <lineage>
        <taxon>Bacteria</taxon>
        <taxon>Thermotogati</taxon>
        <taxon>Deinococcota</taxon>
        <taxon>Deinococci</taxon>
        <taxon>Deinococcales</taxon>
        <taxon>Deinococcaceae</taxon>
        <taxon>Deinococcus</taxon>
    </lineage>
</organism>
<accession>A0A7W8KDC2</accession>
<dbReference type="Pfam" id="PF01345">
    <property type="entry name" value="DUF11"/>
    <property type="match status" value="4"/>
</dbReference>
<dbReference type="InterPro" id="IPR047589">
    <property type="entry name" value="DUF11_rpt"/>
</dbReference>
<dbReference type="Gene3D" id="2.60.40.10">
    <property type="entry name" value="Immunoglobulins"/>
    <property type="match status" value="1"/>
</dbReference>
<dbReference type="InterPro" id="IPR051172">
    <property type="entry name" value="Chlamydia_OmcB"/>
</dbReference>
<dbReference type="PANTHER" id="PTHR34819:SF3">
    <property type="entry name" value="CELL SURFACE PROTEIN"/>
    <property type="match status" value="1"/>
</dbReference>
<gene>
    <name evidence="5" type="ORF">GCM10017781_16630</name>
    <name evidence="6" type="ORF">HNQ07_001577</name>
</gene>
<feature type="region of interest" description="Disordered" evidence="1">
    <location>
        <begin position="470"/>
        <end position="490"/>
    </location>
</feature>
<feature type="compositionally biased region" description="Low complexity" evidence="1">
    <location>
        <begin position="470"/>
        <end position="483"/>
    </location>
</feature>
<dbReference type="InterPro" id="IPR057693">
    <property type="entry name" value="DUF7933"/>
</dbReference>
<evidence type="ECO:0000259" key="4">
    <source>
        <dbReference type="Pfam" id="PF25564"/>
    </source>
</evidence>
<dbReference type="EMBL" id="JACHFK010000003">
    <property type="protein sequence ID" value="MBB5376120.1"/>
    <property type="molecule type" value="Genomic_DNA"/>
</dbReference>
<dbReference type="Gene3D" id="2.60.40.740">
    <property type="match status" value="2"/>
</dbReference>
<name>A0A7W8KDC2_9DEIO</name>
<keyword evidence="2" id="KW-0732">Signal</keyword>
<dbReference type="Proteomes" id="UP000539473">
    <property type="component" value="Unassembled WGS sequence"/>
</dbReference>
<feature type="chain" id="PRO_5031111948" evidence="2">
    <location>
        <begin position="25"/>
        <end position="1689"/>
    </location>
</feature>
<feature type="domain" description="DUF11" evidence="3">
    <location>
        <begin position="368"/>
        <end position="484"/>
    </location>
</feature>
<feature type="domain" description="DUF11" evidence="3">
    <location>
        <begin position="1435"/>
        <end position="1553"/>
    </location>
</feature>
<dbReference type="InterPro" id="IPR001434">
    <property type="entry name" value="OmcB-like_DUF11"/>
</dbReference>
<dbReference type="SUPFAM" id="SSF101898">
    <property type="entry name" value="NHL repeat"/>
    <property type="match status" value="1"/>
</dbReference>
<feature type="domain" description="DUF11" evidence="3">
    <location>
        <begin position="1073"/>
        <end position="1178"/>
    </location>
</feature>
<evidence type="ECO:0000259" key="3">
    <source>
        <dbReference type="Pfam" id="PF01345"/>
    </source>
</evidence>
<dbReference type="Pfam" id="PF25564">
    <property type="entry name" value="DUF7933"/>
    <property type="match status" value="1"/>
</dbReference>
<dbReference type="RefSeq" id="WP_184110395.1">
    <property type="nucleotide sequence ID" value="NZ_BNAJ01000003.1"/>
</dbReference>
<keyword evidence="8" id="KW-1185">Reference proteome</keyword>